<dbReference type="Proteomes" id="UP000719766">
    <property type="component" value="Unassembled WGS sequence"/>
</dbReference>
<dbReference type="EMBL" id="JABBWE010000017">
    <property type="protein sequence ID" value="KAG1797016.1"/>
    <property type="molecule type" value="Genomic_DNA"/>
</dbReference>
<proteinExistence type="predicted"/>
<evidence type="ECO:0000313" key="2">
    <source>
        <dbReference type="EMBL" id="KAG1797016.1"/>
    </source>
</evidence>
<dbReference type="GeneID" id="64602129"/>
<name>A0A9P7DKG3_9AGAM</name>
<dbReference type="RefSeq" id="XP_041162287.1">
    <property type="nucleotide sequence ID" value="XM_041308365.1"/>
</dbReference>
<gene>
    <name evidence="2" type="ORF">HD556DRAFT_1466155</name>
</gene>
<evidence type="ECO:0000313" key="3">
    <source>
        <dbReference type="Proteomes" id="UP000719766"/>
    </source>
</evidence>
<sequence>MLSREEEEHRRVSHTIDEGVFEGDFEDETFLPVASSSLTSHGSALPASNQSFPSLLYDRHSRTYPRAARPMTDEKVQVSPVFVPEPMEAGITISPLRIPASLPGSSTSTRSLPDVARSPSCSFERFPSTSSSISSSTSSLEHNRSAWSTPLRSPPSSPNVGTPILRTSSASTENNDRQSEEELRATPDLDEMDADLKFAIELSLAEARSRGEV</sequence>
<dbReference type="OrthoDB" id="10457089at2759"/>
<accession>A0A9P7DKG3</accession>
<feature type="compositionally biased region" description="Low complexity" evidence="1">
    <location>
        <begin position="128"/>
        <end position="139"/>
    </location>
</feature>
<feature type="region of interest" description="Disordered" evidence="1">
    <location>
        <begin position="94"/>
        <end position="191"/>
    </location>
</feature>
<dbReference type="AlphaFoldDB" id="A0A9P7DKG3"/>
<comment type="caution">
    <text evidence="2">The sequence shown here is derived from an EMBL/GenBank/DDBJ whole genome shotgun (WGS) entry which is preliminary data.</text>
</comment>
<keyword evidence="3" id="KW-1185">Reference proteome</keyword>
<reference evidence="2" key="1">
    <citation type="journal article" date="2020" name="New Phytol.">
        <title>Comparative genomics reveals dynamic genome evolution in host specialist ectomycorrhizal fungi.</title>
        <authorList>
            <person name="Lofgren L.A."/>
            <person name="Nguyen N.H."/>
            <person name="Vilgalys R."/>
            <person name="Ruytinx J."/>
            <person name="Liao H.L."/>
            <person name="Branco S."/>
            <person name="Kuo A."/>
            <person name="LaButti K."/>
            <person name="Lipzen A."/>
            <person name="Andreopoulos W."/>
            <person name="Pangilinan J."/>
            <person name="Riley R."/>
            <person name="Hundley H."/>
            <person name="Na H."/>
            <person name="Barry K."/>
            <person name="Grigoriev I.V."/>
            <person name="Stajich J.E."/>
            <person name="Kennedy P.G."/>
        </authorList>
    </citation>
    <scope>NUCLEOTIDE SEQUENCE</scope>
    <source>
        <strain evidence="2">S12</strain>
    </source>
</reference>
<evidence type="ECO:0000256" key="1">
    <source>
        <dbReference type="SAM" id="MobiDB-lite"/>
    </source>
</evidence>
<feature type="compositionally biased region" description="Basic and acidic residues" evidence="1">
    <location>
        <begin position="174"/>
        <end position="187"/>
    </location>
</feature>
<protein>
    <submittedName>
        <fullName evidence="2">Uncharacterized protein</fullName>
    </submittedName>
</protein>
<organism evidence="2 3">
    <name type="scientific">Suillus plorans</name>
    <dbReference type="NCBI Taxonomy" id="116603"/>
    <lineage>
        <taxon>Eukaryota</taxon>
        <taxon>Fungi</taxon>
        <taxon>Dikarya</taxon>
        <taxon>Basidiomycota</taxon>
        <taxon>Agaricomycotina</taxon>
        <taxon>Agaricomycetes</taxon>
        <taxon>Agaricomycetidae</taxon>
        <taxon>Boletales</taxon>
        <taxon>Suillineae</taxon>
        <taxon>Suillaceae</taxon>
        <taxon>Suillus</taxon>
    </lineage>
</organism>